<dbReference type="InterPro" id="IPR010402">
    <property type="entry name" value="CCT_domain"/>
</dbReference>
<feature type="region of interest" description="Disordered" evidence="4">
    <location>
        <begin position="73"/>
        <end position="99"/>
    </location>
</feature>
<evidence type="ECO:0000256" key="2">
    <source>
        <dbReference type="ARBA" id="ARBA00023242"/>
    </source>
</evidence>
<evidence type="ECO:0000256" key="3">
    <source>
        <dbReference type="PROSITE-ProRule" id="PRU00357"/>
    </source>
</evidence>
<dbReference type="GO" id="GO:0009909">
    <property type="term" value="P:regulation of flower development"/>
    <property type="evidence" value="ECO:0007669"/>
    <property type="project" value="InterPro"/>
</dbReference>
<accession>A0A922IUE1</accession>
<dbReference type="Pfam" id="PF06203">
    <property type="entry name" value="CCT"/>
    <property type="match status" value="1"/>
</dbReference>
<dbReference type="EMBL" id="CM031836">
    <property type="protein sequence ID" value="KAG6683405.1"/>
    <property type="molecule type" value="Genomic_DNA"/>
</dbReference>
<gene>
    <name evidence="6" type="ORF">I3842_12G010500</name>
</gene>
<dbReference type="InterPro" id="IPR045281">
    <property type="entry name" value="CONSTANS-like"/>
</dbReference>
<dbReference type="PROSITE" id="PS51017">
    <property type="entry name" value="CCT"/>
    <property type="match status" value="1"/>
</dbReference>
<comment type="caution">
    <text evidence="6">The sequence shown here is derived from an EMBL/GenBank/DDBJ whole genome shotgun (WGS) entry which is preliminary data.</text>
</comment>
<evidence type="ECO:0000256" key="4">
    <source>
        <dbReference type="SAM" id="MobiDB-lite"/>
    </source>
</evidence>
<evidence type="ECO:0000256" key="1">
    <source>
        <dbReference type="ARBA" id="ARBA00004123"/>
    </source>
</evidence>
<proteinExistence type="predicted"/>
<comment type="subcellular location">
    <subcellularLocation>
        <location evidence="1 3">Nucleus</location>
    </subcellularLocation>
</comment>
<name>A0A922IUE1_CARIL</name>
<dbReference type="GO" id="GO:0003700">
    <property type="term" value="F:DNA-binding transcription factor activity"/>
    <property type="evidence" value="ECO:0007669"/>
    <property type="project" value="TreeGrafter"/>
</dbReference>
<protein>
    <recommendedName>
        <fullName evidence="5">CCT domain-containing protein</fullName>
    </recommendedName>
</protein>
<feature type="domain" description="CCT" evidence="5">
    <location>
        <begin position="245"/>
        <end position="287"/>
    </location>
</feature>
<dbReference type="PANTHER" id="PTHR31319">
    <property type="entry name" value="ZINC FINGER PROTEIN CONSTANS-LIKE 4"/>
    <property type="match status" value="1"/>
</dbReference>
<reference evidence="6" key="1">
    <citation type="submission" date="2021-01" db="EMBL/GenBank/DDBJ databases">
        <authorList>
            <person name="Lovell J.T."/>
            <person name="Bentley N."/>
            <person name="Bhattarai G."/>
            <person name="Jenkins J.W."/>
            <person name="Sreedasyam A."/>
            <person name="Alarcon Y."/>
            <person name="Bock C."/>
            <person name="Boston L."/>
            <person name="Carlson J."/>
            <person name="Cervantes K."/>
            <person name="Clermont K."/>
            <person name="Krom N."/>
            <person name="Kubenka K."/>
            <person name="Mamidi S."/>
            <person name="Mattison C."/>
            <person name="Monteros M."/>
            <person name="Pisani C."/>
            <person name="Plott C."/>
            <person name="Rajasekar S."/>
            <person name="Rhein H.S."/>
            <person name="Rohla C."/>
            <person name="Song M."/>
            <person name="Hilaire R.S."/>
            <person name="Shu S."/>
            <person name="Wells L."/>
            <person name="Wang X."/>
            <person name="Webber J."/>
            <person name="Heerema R.J."/>
            <person name="Klein P."/>
            <person name="Conner P."/>
            <person name="Grauke L."/>
            <person name="Grimwood J."/>
            <person name="Schmutz J."/>
            <person name="Randall J.J."/>
        </authorList>
    </citation>
    <scope>NUCLEOTIDE SEQUENCE</scope>
    <source>
        <tissue evidence="6">Leaf</tissue>
    </source>
</reference>
<dbReference type="AlphaFoldDB" id="A0A922IUE1"/>
<keyword evidence="2 3" id="KW-0539">Nucleus</keyword>
<dbReference type="PANTHER" id="PTHR31319:SF97">
    <property type="entry name" value="CCT DOMAIN-CONTAINING PROTEIN"/>
    <property type="match status" value="1"/>
</dbReference>
<evidence type="ECO:0000313" key="7">
    <source>
        <dbReference type="Proteomes" id="UP000811246"/>
    </source>
</evidence>
<organism evidence="6 7">
    <name type="scientific">Carya illinoinensis</name>
    <name type="common">Pecan</name>
    <dbReference type="NCBI Taxonomy" id="32201"/>
    <lineage>
        <taxon>Eukaryota</taxon>
        <taxon>Viridiplantae</taxon>
        <taxon>Streptophyta</taxon>
        <taxon>Embryophyta</taxon>
        <taxon>Tracheophyta</taxon>
        <taxon>Spermatophyta</taxon>
        <taxon>Magnoliopsida</taxon>
        <taxon>eudicotyledons</taxon>
        <taxon>Gunneridae</taxon>
        <taxon>Pentapetalae</taxon>
        <taxon>rosids</taxon>
        <taxon>fabids</taxon>
        <taxon>Fagales</taxon>
        <taxon>Juglandaceae</taxon>
        <taxon>Carya</taxon>
    </lineage>
</organism>
<dbReference type="Proteomes" id="UP000811246">
    <property type="component" value="Chromosome 12"/>
</dbReference>
<evidence type="ECO:0000259" key="5">
    <source>
        <dbReference type="PROSITE" id="PS51017"/>
    </source>
</evidence>
<dbReference type="GO" id="GO:0005634">
    <property type="term" value="C:nucleus"/>
    <property type="evidence" value="ECO:0007669"/>
    <property type="project" value="UniProtKB-SubCell"/>
</dbReference>
<evidence type="ECO:0000313" key="6">
    <source>
        <dbReference type="EMBL" id="KAG6683405.1"/>
    </source>
</evidence>
<sequence>MEYRPDVPGISDRRTGLFCSGPKKNELKIGKSSAFFTYVKSSTVKNDSQGVNDNAAQNLRMGVKHQGFNQGMVQDPHIHGDEEAGESYSPGDDGPHSSGVLNSVSMERSCTPPISMGLTQQRDFKNEKFSPVLSHPRNEHQLDVSALFAQAAFPFCISGVVNQVMTSTAQLYPKNLHDLQSHASEAMMSQYHHLSQCHPHVNGMTSFPYYPVNMYLQAGQMSSSHSWPVEGSTSVEVKLNNVDRREAALMKFRQKRKERCFDKKIRYANRKQLANRRPRARGQFVRKVNGVNGS</sequence>
<dbReference type="GO" id="GO:2000028">
    <property type="term" value="P:regulation of photoperiodism, flowering"/>
    <property type="evidence" value="ECO:0007669"/>
    <property type="project" value="TreeGrafter"/>
</dbReference>